<evidence type="ECO:0000256" key="5">
    <source>
        <dbReference type="ARBA" id="ARBA00034778"/>
    </source>
</evidence>
<dbReference type="SUPFAM" id="SSF56784">
    <property type="entry name" value="HAD-like"/>
    <property type="match status" value="1"/>
</dbReference>
<evidence type="ECO:0000256" key="3">
    <source>
        <dbReference type="ARBA" id="ARBA00022801"/>
    </source>
</evidence>
<comment type="similarity">
    <text evidence="5">Belongs to the HAD-like hydrolase superfamily. Cof family.</text>
</comment>
<proteinExistence type="inferred from homology"/>
<dbReference type="PANTHER" id="PTHR47267">
    <property type="match status" value="1"/>
</dbReference>
<dbReference type="Proteomes" id="UP001164748">
    <property type="component" value="Chromosome"/>
</dbReference>
<keyword evidence="2" id="KW-0479">Metal-binding</keyword>
<dbReference type="CDD" id="cd07516">
    <property type="entry name" value="HAD_Pase"/>
    <property type="match status" value="1"/>
</dbReference>
<dbReference type="InterPro" id="IPR006379">
    <property type="entry name" value="HAD-SF_hydro_IIB"/>
</dbReference>
<dbReference type="InterPro" id="IPR000150">
    <property type="entry name" value="Cof"/>
</dbReference>
<name>A0AA47KNG0_9GAMM</name>
<reference evidence="6" key="1">
    <citation type="submission" date="2022-09" db="EMBL/GenBank/DDBJ databases">
        <authorList>
            <person name="Li Z.-J."/>
        </authorList>
    </citation>
    <scope>NUCLEOTIDE SEQUENCE</scope>
    <source>
        <strain evidence="6">TGB11</strain>
    </source>
</reference>
<evidence type="ECO:0000256" key="2">
    <source>
        <dbReference type="ARBA" id="ARBA00022723"/>
    </source>
</evidence>
<dbReference type="PROSITE" id="PS01228">
    <property type="entry name" value="COF_1"/>
    <property type="match status" value="1"/>
</dbReference>
<dbReference type="GO" id="GO:0000287">
    <property type="term" value="F:magnesium ion binding"/>
    <property type="evidence" value="ECO:0007669"/>
    <property type="project" value="UniProtKB-ARBA"/>
</dbReference>
<dbReference type="InterPro" id="IPR036412">
    <property type="entry name" value="HAD-like_sf"/>
</dbReference>
<dbReference type="Gene3D" id="3.30.1240.10">
    <property type="match status" value="1"/>
</dbReference>
<evidence type="ECO:0000256" key="4">
    <source>
        <dbReference type="ARBA" id="ARBA00022842"/>
    </source>
</evidence>
<keyword evidence="3 6" id="KW-0378">Hydrolase</keyword>
<dbReference type="Pfam" id="PF08282">
    <property type="entry name" value="Hydrolase_3"/>
    <property type="match status" value="1"/>
</dbReference>
<dbReference type="AlphaFoldDB" id="A0AA47KNG0"/>
<evidence type="ECO:0000313" key="7">
    <source>
        <dbReference type="Proteomes" id="UP001164748"/>
    </source>
</evidence>
<dbReference type="SFLD" id="SFLDG01140">
    <property type="entry name" value="C2.B:_Phosphomannomutase_and_P"/>
    <property type="match status" value="1"/>
</dbReference>
<dbReference type="PROSITE" id="PS01229">
    <property type="entry name" value="COF_2"/>
    <property type="match status" value="1"/>
</dbReference>
<dbReference type="NCBIfam" id="TIGR01484">
    <property type="entry name" value="HAD-SF-IIB"/>
    <property type="match status" value="1"/>
</dbReference>
<comment type="cofactor">
    <cofactor evidence="1">
        <name>Mg(2+)</name>
        <dbReference type="ChEBI" id="CHEBI:18420"/>
    </cofactor>
</comment>
<protein>
    <submittedName>
        <fullName evidence="6">Cof-type HAD-IIB family hydrolase</fullName>
    </submittedName>
</protein>
<dbReference type="GO" id="GO:0016791">
    <property type="term" value="F:phosphatase activity"/>
    <property type="evidence" value="ECO:0007669"/>
    <property type="project" value="UniProtKB-ARBA"/>
</dbReference>
<dbReference type="SFLD" id="SFLDS00003">
    <property type="entry name" value="Haloacid_Dehalogenase"/>
    <property type="match status" value="1"/>
</dbReference>
<keyword evidence="4" id="KW-0460">Magnesium</keyword>
<dbReference type="NCBIfam" id="TIGR00099">
    <property type="entry name" value="Cof-subfamily"/>
    <property type="match status" value="1"/>
</dbReference>
<accession>A0AA47KNG0</accession>
<dbReference type="SFLD" id="SFLDG01144">
    <property type="entry name" value="C2.B.4:_PGP_Like"/>
    <property type="match status" value="1"/>
</dbReference>
<dbReference type="EMBL" id="CP114588">
    <property type="protein sequence ID" value="WBA09867.1"/>
    <property type="molecule type" value="Genomic_DNA"/>
</dbReference>
<gene>
    <name evidence="6" type="ORF">N8M53_00370</name>
</gene>
<dbReference type="InterPro" id="IPR023214">
    <property type="entry name" value="HAD_sf"/>
</dbReference>
<dbReference type="PANTHER" id="PTHR47267:SF4">
    <property type="entry name" value="PYRIDOXAL PHOSPHATE PHOSPHATASE YIGL"/>
    <property type="match status" value="1"/>
</dbReference>
<evidence type="ECO:0000256" key="1">
    <source>
        <dbReference type="ARBA" id="ARBA00001946"/>
    </source>
</evidence>
<dbReference type="RefSeq" id="WP_269579952.1">
    <property type="nucleotide sequence ID" value="NZ_CP114588.1"/>
</dbReference>
<sequence length="269" mass="30033">MYKLVASDLDGTLLTPEHSIAPYTKQVLEQLYQQGIHFVFATGRHHVDVASIRETVGIPAYMITSNGARVHDSDDNLVFQHNVDPEIVANLINEVKHDPTVTIHLYRDNDWLLSKMDEELARYHKDSGFNAKEFDVDNPPVDNIAKIFFIRHDHDHLLKYEHQFLSQYGEKVSVAFSTPFCLEVMGNGVSKGAALEEVARRHQLNLADCIAFGDGMNDVEMLRAAGQGLVMATAQARVKATLSDKAIIGSHADEAVARYLKAHLLDNLS</sequence>
<evidence type="ECO:0000313" key="6">
    <source>
        <dbReference type="EMBL" id="WBA09867.1"/>
    </source>
</evidence>
<dbReference type="Gene3D" id="3.40.50.1000">
    <property type="entry name" value="HAD superfamily/HAD-like"/>
    <property type="match status" value="1"/>
</dbReference>
<organism evidence="6 7">
    <name type="scientific">Salinivibrio kushneri</name>
    <dbReference type="NCBI Taxonomy" id="1908198"/>
    <lineage>
        <taxon>Bacteria</taxon>
        <taxon>Pseudomonadati</taxon>
        <taxon>Pseudomonadota</taxon>
        <taxon>Gammaproteobacteria</taxon>
        <taxon>Vibrionales</taxon>
        <taxon>Vibrionaceae</taxon>
        <taxon>Salinivibrio</taxon>
    </lineage>
</organism>